<accession>A0A9E6Y1M2</accession>
<keyword evidence="1" id="KW-0732">Signal</keyword>
<feature type="signal peptide" evidence="1">
    <location>
        <begin position="1"/>
        <end position="20"/>
    </location>
</feature>
<name>A0A9E6Y1M2_9ACTN</name>
<dbReference type="EMBL" id="CP087164">
    <property type="protein sequence ID" value="UGS37972.1"/>
    <property type="molecule type" value="Genomic_DNA"/>
</dbReference>
<sequence>MRALLAVVVLLLVAAPASQGAPSGGRLSPAAWDALNRIGSGGDQITARDVRDPARLADALCGSQPARPADFQVVLVGRICRESARVASSFAQAAFCLRGLRPARVRACMPPALRRGAAAVRELADLDARLAGLMRRRCATLLVRGDRESLAVARSSERLAGVLERGRRDVRRAVRGWSLTVLEDGIQDSGPSPRRVRRACAPRA</sequence>
<gene>
    <name evidence="2" type="ORF">DSM104329_04394</name>
</gene>
<dbReference type="Proteomes" id="UP001162834">
    <property type="component" value="Chromosome"/>
</dbReference>
<evidence type="ECO:0000313" key="2">
    <source>
        <dbReference type="EMBL" id="UGS37972.1"/>
    </source>
</evidence>
<dbReference type="AlphaFoldDB" id="A0A9E6Y1M2"/>
<evidence type="ECO:0000256" key="1">
    <source>
        <dbReference type="SAM" id="SignalP"/>
    </source>
</evidence>
<dbReference type="KEGG" id="sbae:DSM104329_04394"/>
<reference evidence="2" key="1">
    <citation type="journal article" date="2022" name="Int. J. Syst. Evol. Microbiol.">
        <title>Pseudomonas aegrilactucae sp. nov. and Pseudomonas morbosilactucae sp. nov., pathogens causing bacterial rot of lettuce in Japan.</title>
        <authorList>
            <person name="Sawada H."/>
            <person name="Fujikawa T."/>
            <person name="Satou M."/>
        </authorList>
    </citation>
    <scope>NUCLEOTIDE SEQUENCE</scope>
    <source>
        <strain evidence="2">0166_1</strain>
    </source>
</reference>
<proteinExistence type="predicted"/>
<evidence type="ECO:0000313" key="3">
    <source>
        <dbReference type="Proteomes" id="UP001162834"/>
    </source>
</evidence>
<organism evidence="2 3">
    <name type="scientific">Capillimicrobium parvum</name>
    <dbReference type="NCBI Taxonomy" id="2884022"/>
    <lineage>
        <taxon>Bacteria</taxon>
        <taxon>Bacillati</taxon>
        <taxon>Actinomycetota</taxon>
        <taxon>Thermoleophilia</taxon>
        <taxon>Solirubrobacterales</taxon>
        <taxon>Capillimicrobiaceae</taxon>
        <taxon>Capillimicrobium</taxon>
    </lineage>
</organism>
<dbReference type="RefSeq" id="WP_259312010.1">
    <property type="nucleotide sequence ID" value="NZ_CP087164.1"/>
</dbReference>
<protein>
    <submittedName>
        <fullName evidence="2">Uncharacterized protein</fullName>
    </submittedName>
</protein>
<feature type="chain" id="PRO_5039503451" evidence="1">
    <location>
        <begin position="21"/>
        <end position="204"/>
    </location>
</feature>
<keyword evidence="3" id="KW-1185">Reference proteome</keyword>